<dbReference type="UniPathway" id="UPA00034">
    <property type="reaction ID" value="UER00018"/>
</dbReference>
<evidence type="ECO:0000256" key="9">
    <source>
        <dbReference type="ARBA" id="ARBA00037922"/>
    </source>
</evidence>
<keyword evidence="2 13" id="KW-0963">Cytoplasm</keyword>
<dbReference type="SUPFAM" id="SSF55347">
    <property type="entry name" value="Glyceraldehyde-3-phosphate dehydrogenase-like, C-terminal domain"/>
    <property type="match status" value="1"/>
</dbReference>
<evidence type="ECO:0000256" key="7">
    <source>
        <dbReference type="ARBA" id="ARBA00023027"/>
    </source>
</evidence>
<evidence type="ECO:0000256" key="1">
    <source>
        <dbReference type="ARBA" id="ARBA00006642"/>
    </source>
</evidence>
<evidence type="ECO:0000256" key="8">
    <source>
        <dbReference type="ARBA" id="ARBA00023154"/>
    </source>
</evidence>
<dbReference type="GO" id="GO:0009089">
    <property type="term" value="P:lysine biosynthetic process via diaminopimelate"/>
    <property type="evidence" value="ECO:0007669"/>
    <property type="project" value="UniProtKB-UniRule"/>
</dbReference>
<dbReference type="CDD" id="cd02274">
    <property type="entry name" value="DHDPR_N"/>
    <property type="match status" value="1"/>
</dbReference>
<dbReference type="FunFam" id="3.30.360.10:FF:000004">
    <property type="entry name" value="4-hydroxy-tetrahydrodipicolinate reductase"/>
    <property type="match status" value="1"/>
</dbReference>
<dbReference type="PROSITE" id="PS01298">
    <property type="entry name" value="DAPB"/>
    <property type="match status" value="1"/>
</dbReference>
<dbReference type="AlphaFoldDB" id="M9RHW8"/>
<evidence type="ECO:0000259" key="14">
    <source>
        <dbReference type="Pfam" id="PF01113"/>
    </source>
</evidence>
<keyword evidence="5 13" id="KW-0220">Diaminopimelate biosynthesis</keyword>
<keyword evidence="3 13" id="KW-0028">Amino-acid biosynthesis</keyword>
<evidence type="ECO:0000256" key="5">
    <source>
        <dbReference type="ARBA" id="ARBA00022915"/>
    </source>
</evidence>
<dbReference type="Pfam" id="PF05173">
    <property type="entry name" value="DapB_C"/>
    <property type="match status" value="1"/>
</dbReference>
<dbReference type="InterPro" id="IPR000846">
    <property type="entry name" value="DapB_N"/>
</dbReference>
<dbReference type="KEGG" id="oat:OAN307_c46160"/>
<comment type="catalytic activity">
    <reaction evidence="12 13">
        <text>(S)-2,3,4,5-tetrahydrodipicolinate + NAD(+) + H2O = (2S,4S)-4-hydroxy-2,3,4,5-tetrahydrodipicolinate + NADH + H(+)</text>
        <dbReference type="Rhea" id="RHEA:35323"/>
        <dbReference type="ChEBI" id="CHEBI:15377"/>
        <dbReference type="ChEBI" id="CHEBI:15378"/>
        <dbReference type="ChEBI" id="CHEBI:16845"/>
        <dbReference type="ChEBI" id="CHEBI:57540"/>
        <dbReference type="ChEBI" id="CHEBI:57945"/>
        <dbReference type="ChEBI" id="CHEBI:67139"/>
        <dbReference type="EC" id="1.17.1.8"/>
    </reaction>
</comment>
<feature type="binding site" evidence="13">
    <location>
        <begin position="125"/>
        <end position="128"/>
    </location>
    <ligand>
        <name>NAD(+)</name>
        <dbReference type="ChEBI" id="CHEBI:57540"/>
    </ligand>
</feature>
<dbReference type="STRING" id="391626.OAN307_c46160"/>
<protein>
    <recommendedName>
        <fullName evidence="10 13">4-hydroxy-tetrahydrodipicolinate reductase</fullName>
        <shortName evidence="13">HTPA reductase</shortName>
        <ecNumber evidence="10 13">1.17.1.8</ecNumber>
    </recommendedName>
</protein>
<comment type="catalytic activity">
    <reaction evidence="11 13">
        <text>(S)-2,3,4,5-tetrahydrodipicolinate + NADP(+) + H2O = (2S,4S)-4-hydroxy-2,3,4,5-tetrahydrodipicolinate + NADPH + H(+)</text>
        <dbReference type="Rhea" id="RHEA:35331"/>
        <dbReference type="ChEBI" id="CHEBI:15377"/>
        <dbReference type="ChEBI" id="CHEBI:15378"/>
        <dbReference type="ChEBI" id="CHEBI:16845"/>
        <dbReference type="ChEBI" id="CHEBI:57783"/>
        <dbReference type="ChEBI" id="CHEBI:58349"/>
        <dbReference type="ChEBI" id="CHEBI:67139"/>
        <dbReference type="EC" id="1.17.1.8"/>
    </reaction>
</comment>
<dbReference type="InterPro" id="IPR022664">
    <property type="entry name" value="DapB_N_CS"/>
</dbReference>
<dbReference type="HOGENOM" id="CLU_047479_2_1_5"/>
<keyword evidence="6 13" id="KW-0560">Oxidoreductase</keyword>
<dbReference type="HAMAP" id="MF_00102">
    <property type="entry name" value="DapB"/>
    <property type="match status" value="1"/>
</dbReference>
<dbReference type="SUPFAM" id="SSF51735">
    <property type="entry name" value="NAD(P)-binding Rossmann-fold domains"/>
    <property type="match status" value="1"/>
</dbReference>
<comment type="pathway">
    <text evidence="9 13">Amino-acid biosynthesis; L-lysine biosynthesis via DAP pathway; (S)-tetrahydrodipicolinate from L-aspartate: step 4/4.</text>
</comment>
<accession>M9RHW8</accession>
<dbReference type="Gene3D" id="3.30.360.10">
    <property type="entry name" value="Dihydrodipicolinate Reductase, domain 2"/>
    <property type="match status" value="1"/>
</dbReference>
<feature type="domain" description="Dihydrodipicolinate reductase N-terminal" evidence="14">
    <location>
        <begin position="7"/>
        <end position="128"/>
    </location>
</feature>
<feature type="binding site" evidence="13">
    <location>
        <begin position="168"/>
        <end position="169"/>
    </location>
    <ligand>
        <name>(S)-2,3,4,5-tetrahydrodipicolinate</name>
        <dbReference type="ChEBI" id="CHEBI:16845"/>
    </ligand>
</feature>
<evidence type="ECO:0000313" key="16">
    <source>
        <dbReference type="EMBL" id="AGI69966.1"/>
    </source>
</evidence>
<dbReference type="PANTHER" id="PTHR20836:SF0">
    <property type="entry name" value="4-HYDROXY-TETRAHYDRODIPICOLINATE REDUCTASE 1, CHLOROPLASTIC-RELATED"/>
    <property type="match status" value="1"/>
</dbReference>
<evidence type="ECO:0000256" key="12">
    <source>
        <dbReference type="ARBA" id="ARBA00049396"/>
    </source>
</evidence>
<dbReference type="Pfam" id="PF01113">
    <property type="entry name" value="DapB_N"/>
    <property type="match status" value="1"/>
</dbReference>
<comment type="caution">
    <text evidence="13">Was originally thought to be a dihydrodipicolinate reductase (DHDPR), catalyzing the conversion of dihydrodipicolinate to tetrahydrodipicolinate. However, it was shown in E.coli that the substrate of the enzymatic reaction is not dihydrodipicolinate (DHDP) but in fact (2S,4S)-4-hydroxy-2,3,4,5-tetrahydrodipicolinic acid (HTPA), the product released by the DapA-catalyzed reaction.</text>
</comment>
<feature type="active site" description="Proton donor" evidence="13">
    <location>
        <position position="162"/>
    </location>
</feature>
<feature type="binding site" evidence="13">
    <location>
        <position position="159"/>
    </location>
    <ligand>
        <name>(S)-2,3,4,5-tetrahydrodipicolinate</name>
        <dbReference type="ChEBI" id="CHEBI:16845"/>
    </ligand>
</feature>
<comment type="function">
    <text evidence="13">Catalyzes the conversion of 4-hydroxy-tetrahydrodipicolinate (HTPA) to tetrahydrodipicolinate.</text>
</comment>
<feature type="active site" description="Proton donor/acceptor" evidence="13">
    <location>
        <position position="158"/>
    </location>
</feature>
<dbReference type="GO" id="GO:0008839">
    <property type="term" value="F:4-hydroxy-tetrahydrodipicolinate reductase"/>
    <property type="evidence" value="ECO:0007669"/>
    <property type="project" value="UniProtKB-UniRule"/>
</dbReference>
<feature type="binding site" evidence="13">
    <location>
        <position position="38"/>
    </location>
    <ligand>
        <name>NADP(+)</name>
        <dbReference type="ChEBI" id="CHEBI:58349"/>
    </ligand>
</feature>
<dbReference type="RefSeq" id="WP_015501852.1">
    <property type="nucleotide sequence ID" value="NC_020911.1"/>
</dbReference>
<dbReference type="PIRSF" id="PIRSF000161">
    <property type="entry name" value="DHPR"/>
    <property type="match status" value="1"/>
</dbReference>
<reference evidence="16 17" key="1">
    <citation type="journal article" date="2013" name="PLoS ONE">
        <title>Poles Apart: Arctic and Antarctic Octadecabacter strains Share High Genome Plasticity and a New Type of Xanthorhodopsin.</title>
        <authorList>
            <person name="Vollmers J."/>
            <person name="Voget S."/>
            <person name="Dietrich S."/>
            <person name="Gollnow K."/>
            <person name="Smits M."/>
            <person name="Meyer K."/>
            <person name="Brinkhoff T."/>
            <person name="Simon M."/>
            <person name="Daniel R."/>
        </authorList>
    </citation>
    <scope>NUCLEOTIDE SEQUENCE [LARGE SCALE GENOMIC DNA]</scope>
    <source>
        <strain evidence="16 17">307</strain>
    </source>
</reference>
<dbReference type="GO" id="GO:0050661">
    <property type="term" value="F:NADP binding"/>
    <property type="evidence" value="ECO:0007669"/>
    <property type="project" value="UniProtKB-UniRule"/>
</dbReference>
<feature type="binding site" evidence="13">
    <location>
        <position position="37"/>
    </location>
    <ligand>
        <name>NAD(+)</name>
        <dbReference type="ChEBI" id="CHEBI:57540"/>
    </ligand>
</feature>
<dbReference type="GO" id="GO:0016726">
    <property type="term" value="F:oxidoreductase activity, acting on CH or CH2 groups, NAD or NADP as acceptor"/>
    <property type="evidence" value="ECO:0007669"/>
    <property type="project" value="UniProtKB-UniRule"/>
</dbReference>
<dbReference type="InterPro" id="IPR022663">
    <property type="entry name" value="DapB_C"/>
</dbReference>
<dbReference type="Gene3D" id="3.40.50.720">
    <property type="entry name" value="NAD(P)-binding Rossmann-like Domain"/>
    <property type="match status" value="1"/>
</dbReference>
<dbReference type="PANTHER" id="PTHR20836">
    <property type="entry name" value="DIHYDRODIPICOLINATE REDUCTASE"/>
    <property type="match status" value="1"/>
</dbReference>
<keyword evidence="17" id="KW-1185">Reference proteome</keyword>
<dbReference type="InterPro" id="IPR036291">
    <property type="entry name" value="NAD(P)-bd_dom_sf"/>
</dbReference>
<evidence type="ECO:0000259" key="15">
    <source>
        <dbReference type="Pfam" id="PF05173"/>
    </source>
</evidence>
<comment type="subunit">
    <text evidence="13">Homotetramer.</text>
</comment>
<dbReference type="OrthoDB" id="9790352at2"/>
<name>M9RHW8_9RHOB</name>
<evidence type="ECO:0000313" key="17">
    <source>
        <dbReference type="Proteomes" id="UP000005307"/>
    </source>
</evidence>
<proteinExistence type="inferred from homology"/>
<evidence type="ECO:0000256" key="4">
    <source>
        <dbReference type="ARBA" id="ARBA00022857"/>
    </source>
</evidence>
<gene>
    <name evidence="13" type="primary">dapB</name>
    <name evidence="16" type="ORF">OAN307_c46160</name>
</gene>
<dbReference type="GO" id="GO:0005829">
    <property type="term" value="C:cytosol"/>
    <property type="evidence" value="ECO:0007669"/>
    <property type="project" value="TreeGrafter"/>
</dbReference>
<evidence type="ECO:0000256" key="13">
    <source>
        <dbReference type="HAMAP-Rule" id="MF_00102"/>
    </source>
</evidence>
<comment type="similarity">
    <text evidence="1 13">Belongs to the DapB family.</text>
</comment>
<dbReference type="InterPro" id="IPR023940">
    <property type="entry name" value="DHDPR_bac"/>
</dbReference>
<dbReference type="eggNOG" id="COG0289">
    <property type="taxonomic scope" value="Bacteria"/>
</dbReference>
<dbReference type="GO" id="GO:0019877">
    <property type="term" value="P:diaminopimelate biosynthetic process"/>
    <property type="evidence" value="ECO:0007669"/>
    <property type="project" value="UniProtKB-UniRule"/>
</dbReference>
<evidence type="ECO:0000256" key="2">
    <source>
        <dbReference type="ARBA" id="ARBA00022490"/>
    </source>
</evidence>
<dbReference type="EMBL" id="CP003740">
    <property type="protein sequence ID" value="AGI69966.1"/>
    <property type="molecule type" value="Genomic_DNA"/>
</dbReference>
<keyword evidence="8 13" id="KW-0457">Lysine biosynthesis</keyword>
<sequence length="272" mass="27897">MTDLPGIVVTGGSGRMGQMLINAVQASDACTLIGVLERVGHDWVGQDVGIAMGGAAIGVSVSDDPVTSFASAQAIIDFTAPAATIGFAELAAQARAVHVIGTTGLTEGDIAKLDAAARHAVIVRAGNMSLGVNLLVQLTKKVAAALDEDFDIEIIEAHHHHKIDAPSGTALMLGEAAAQGRGVVLKDVSDSGRDGITGARTRGDIGFTAIRGGDIVGEHDVLFAAAGERIKLTHIATDRAVFARGALKAAIWGQTQKPGSYTMFDVLGLSED</sequence>
<keyword evidence="7 13" id="KW-0520">NAD</keyword>
<organism evidence="16 17">
    <name type="scientific">Octadecabacter antarcticus 307</name>
    <dbReference type="NCBI Taxonomy" id="391626"/>
    <lineage>
        <taxon>Bacteria</taxon>
        <taxon>Pseudomonadati</taxon>
        <taxon>Pseudomonadota</taxon>
        <taxon>Alphaproteobacteria</taxon>
        <taxon>Rhodobacterales</taxon>
        <taxon>Roseobacteraceae</taxon>
        <taxon>Octadecabacter</taxon>
    </lineage>
</organism>
<comment type="subcellular location">
    <subcellularLocation>
        <location evidence="13">Cytoplasm</location>
    </subcellularLocation>
</comment>
<feature type="binding site" evidence="13">
    <location>
        <begin position="11"/>
        <end position="16"/>
    </location>
    <ligand>
        <name>NAD(+)</name>
        <dbReference type="ChEBI" id="CHEBI:57540"/>
    </ligand>
</feature>
<evidence type="ECO:0000256" key="6">
    <source>
        <dbReference type="ARBA" id="ARBA00023002"/>
    </source>
</evidence>
<keyword evidence="4 13" id="KW-0521">NADP</keyword>
<evidence type="ECO:0000256" key="3">
    <source>
        <dbReference type="ARBA" id="ARBA00022605"/>
    </source>
</evidence>
<feature type="domain" description="Dihydrodipicolinate reductase C-terminal" evidence="15">
    <location>
        <begin position="131"/>
        <end position="267"/>
    </location>
</feature>
<dbReference type="NCBIfam" id="TIGR00036">
    <property type="entry name" value="dapB"/>
    <property type="match status" value="1"/>
</dbReference>
<evidence type="ECO:0000256" key="11">
    <source>
        <dbReference type="ARBA" id="ARBA00049080"/>
    </source>
</evidence>
<dbReference type="GO" id="GO:0051287">
    <property type="term" value="F:NAD binding"/>
    <property type="evidence" value="ECO:0007669"/>
    <property type="project" value="UniProtKB-UniRule"/>
</dbReference>
<dbReference type="Proteomes" id="UP000005307">
    <property type="component" value="Chromosome"/>
</dbReference>
<evidence type="ECO:0000256" key="10">
    <source>
        <dbReference type="ARBA" id="ARBA00038983"/>
    </source>
</evidence>
<feature type="binding site" evidence="13">
    <location>
        <begin position="101"/>
        <end position="103"/>
    </location>
    <ligand>
        <name>NAD(+)</name>
        <dbReference type="ChEBI" id="CHEBI:57540"/>
    </ligand>
</feature>
<dbReference type="EC" id="1.17.1.8" evidence="10 13"/>